<evidence type="ECO:0000313" key="2">
    <source>
        <dbReference type="EMBL" id="TDO32539.1"/>
    </source>
</evidence>
<reference evidence="2 3" key="1">
    <citation type="submission" date="2019-03" db="EMBL/GenBank/DDBJ databases">
        <title>Sequencing the genomes of 1000 actinobacteria strains.</title>
        <authorList>
            <person name="Klenk H.-P."/>
        </authorList>
    </citation>
    <scope>NUCLEOTIDE SEQUENCE [LARGE SCALE GENOMIC DNA]</scope>
    <source>
        <strain evidence="2 3">DSM 43805</strain>
    </source>
</reference>
<dbReference type="SUPFAM" id="SSF52540">
    <property type="entry name" value="P-loop containing nucleoside triphosphate hydrolases"/>
    <property type="match status" value="1"/>
</dbReference>
<dbReference type="Gene3D" id="3.40.50.300">
    <property type="entry name" value="P-loop containing nucleotide triphosphate hydrolases"/>
    <property type="match status" value="2"/>
</dbReference>
<name>A0A4R6JA80_9ACTN</name>
<evidence type="ECO:0000313" key="3">
    <source>
        <dbReference type="Proteomes" id="UP000294901"/>
    </source>
</evidence>
<dbReference type="GO" id="GO:0003676">
    <property type="term" value="F:nucleic acid binding"/>
    <property type="evidence" value="ECO:0007669"/>
    <property type="project" value="InterPro"/>
</dbReference>
<dbReference type="GO" id="GO:0005524">
    <property type="term" value="F:ATP binding"/>
    <property type="evidence" value="ECO:0007669"/>
    <property type="project" value="InterPro"/>
</dbReference>
<keyword evidence="2" id="KW-0547">Nucleotide-binding</keyword>
<dbReference type="EMBL" id="SNWR01000002">
    <property type="protein sequence ID" value="TDO32539.1"/>
    <property type="molecule type" value="Genomic_DNA"/>
</dbReference>
<dbReference type="InterPro" id="IPR014001">
    <property type="entry name" value="Helicase_ATP-bd"/>
</dbReference>
<accession>A0A4R6JA80</accession>
<dbReference type="SMART" id="SM00487">
    <property type="entry name" value="DEXDc"/>
    <property type="match status" value="1"/>
</dbReference>
<dbReference type="GO" id="GO:0004386">
    <property type="term" value="F:helicase activity"/>
    <property type="evidence" value="ECO:0007669"/>
    <property type="project" value="UniProtKB-KW"/>
</dbReference>
<dbReference type="RefSeq" id="WP_133878496.1">
    <property type="nucleotide sequence ID" value="NZ_BOMD01000033.1"/>
</dbReference>
<keyword evidence="2" id="KW-0378">Hydrolase</keyword>
<dbReference type="Proteomes" id="UP000294901">
    <property type="component" value="Unassembled WGS sequence"/>
</dbReference>
<keyword evidence="3" id="KW-1185">Reference proteome</keyword>
<dbReference type="AlphaFoldDB" id="A0A4R6JA80"/>
<dbReference type="InterPro" id="IPR027417">
    <property type="entry name" value="P-loop_NTPase"/>
</dbReference>
<keyword evidence="2" id="KW-0347">Helicase</keyword>
<feature type="domain" description="Helicase ATP-binding" evidence="1">
    <location>
        <begin position="25"/>
        <end position="220"/>
    </location>
</feature>
<dbReference type="OrthoDB" id="9803860at2"/>
<proteinExistence type="predicted"/>
<sequence length="661" mass="73195">MRTGKKPINVVDVTYARTGGSVNTDAMGMREMQQRVFAKRDAQHLLVKAPPASGKSRALMFVALDKLYNQGRKKVVVAVPERSIGASFSSTKLTEFGFFADWEVRPEHNLCDPGSSQGKVGAFIDFLNGHDPVLICTHATLRFAFEKLSPDAFDGTVLAIDEFHHVSADIEASRLGALLHGVMNGSDVHIVAMTGSYFRGDSVPVLSAEDEARFTPVTFNYYDQLNGYEHLRSLGIGHHFYQGRYTDAIGEVFDLDKKTILHIPNVNSGESTKDKIEEVGFIIDSIGHVESTDPGTGIITIRRSDTGAILRLADLVDDTDQKKRAGTLHYLSTVASKQRDAVDVIVALGMAKEGFDWPFAEHALTVGYRASLTEVIQIIGRVTRDSPGKSRAQFTNLIAEPDASVGEVKVSVNNMLKAITASLLMEQVLAENFRFATKRGDDEPRLPGVITIKGFKEPSTDRVKQIVETDLNDLKATILQDDTFARAAAGSMDPETTNKVLVPKIIRERYPDLDESQVEELRQQVVVDSVIKNGEVREVGDKRFIRMAEKFVNIDDITINLIDSVNPFQRAFEVISKSVTPSVLRIISDTIAATRVDVTEAEALAAWPRIRQWVKANGGRRPSIRSDDPTEKRHAEVLLYLQRKKQERDAAARMTQTVEES</sequence>
<comment type="caution">
    <text evidence="2">The sequence shown here is derived from an EMBL/GenBank/DDBJ whole genome shotgun (WGS) entry which is preliminary data.</text>
</comment>
<dbReference type="InterPro" id="IPR011545">
    <property type="entry name" value="DEAD/DEAH_box_helicase_dom"/>
</dbReference>
<gene>
    <name evidence="2" type="ORF">C8E87_8004</name>
</gene>
<evidence type="ECO:0000259" key="1">
    <source>
        <dbReference type="SMART" id="SM00487"/>
    </source>
</evidence>
<keyword evidence="2" id="KW-0067">ATP-binding</keyword>
<dbReference type="Pfam" id="PF00270">
    <property type="entry name" value="DEAD"/>
    <property type="match status" value="1"/>
</dbReference>
<organism evidence="2 3">
    <name type="scientific">Paractinoplanes brasiliensis</name>
    <dbReference type="NCBI Taxonomy" id="52695"/>
    <lineage>
        <taxon>Bacteria</taxon>
        <taxon>Bacillati</taxon>
        <taxon>Actinomycetota</taxon>
        <taxon>Actinomycetes</taxon>
        <taxon>Micromonosporales</taxon>
        <taxon>Micromonosporaceae</taxon>
        <taxon>Paractinoplanes</taxon>
    </lineage>
</organism>
<protein>
    <submittedName>
        <fullName evidence="2">Superfamily II DNA or RNA helicase</fullName>
    </submittedName>
</protein>